<protein>
    <submittedName>
        <fullName evidence="3">Sialidase</fullName>
    </submittedName>
</protein>
<dbReference type="SUPFAM" id="SSF50939">
    <property type="entry name" value="Sialidases"/>
    <property type="match status" value="1"/>
</dbReference>
<dbReference type="PANTHER" id="PTHR43752:SF2">
    <property type="entry name" value="BNR_ASP-BOX REPEAT FAMILY PROTEIN"/>
    <property type="match status" value="1"/>
</dbReference>
<dbReference type="HOGENOM" id="CLU_743397_0_0_10"/>
<accession>W0EYG3</accession>
<gene>
    <name evidence="3" type="ORF">NIASO_04220</name>
</gene>
<dbReference type="Proteomes" id="UP000003586">
    <property type="component" value="Chromosome"/>
</dbReference>
<dbReference type="CDD" id="cd15482">
    <property type="entry name" value="Sialidase_non-viral"/>
    <property type="match status" value="1"/>
</dbReference>
<name>W0EYG3_9BACT</name>
<dbReference type="PANTHER" id="PTHR43752">
    <property type="entry name" value="BNR/ASP-BOX REPEAT FAMILY PROTEIN"/>
    <property type="match status" value="1"/>
</dbReference>
<dbReference type="eggNOG" id="COG4409">
    <property type="taxonomic scope" value="Bacteria"/>
</dbReference>
<evidence type="ECO:0000313" key="4">
    <source>
        <dbReference type="Proteomes" id="UP000003586"/>
    </source>
</evidence>
<dbReference type="KEGG" id="nso:NIASO_04220"/>
<reference evidence="3 4" key="1">
    <citation type="submission" date="2013-12" db="EMBL/GenBank/DDBJ databases">
        <authorList>
            <consortium name="DOE Joint Genome Institute"/>
            <person name="Eisen J."/>
            <person name="Huntemann M."/>
            <person name="Han J."/>
            <person name="Chen A."/>
            <person name="Kyrpides N."/>
            <person name="Mavromatis K."/>
            <person name="Markowitz V."/>
            <person name="Palaniappan K."/>
            <person name="Ivanova N."/>
            <person name="Schaumberg A."/>
            <person name="Pati A."/>
            <person name="Liolios K."/>
            <person name="Nordberg H.P."/>
            <person name="Cantor M.N."/>
            <person name="Hua S.X."/>
            <person name="Woyke T."/>
        </authorList>
    </citation>
    <scope>NUCLEOTIDE SEQUENCE [LARGE SCALE GENOMIC DNA]</scope>
    <source>
        <strain evidence="4">DSM 19437</strain>
    </source>
</reference>
<dbReference type="InterPro" id="IPR011040">
    <property type="entry name" value="Sialidase"/>
</dbReference>
<dbReference type="Pfam" id="PF13088">
    <property type="entry name" value="BNR_2"/>
    <property type="match status" value="1"/>
</dbReference>
<keyword evidence="1" id="KW-0732">Signal</keyword>
<evidence type="ECO:0000313" key="3">
    <source>
        <dbReference type="EMBL" id="AHF14608.1"/>
    </source>
</evidence>
<feature type="signal peptide" evidence="1">
    <location>
        <begin position="1"/>
        <end position="34"/>
    </location>
</feature>
<evidence type="ECO:0000256" key="1">
    <source>
        <dbReference type="SAM" id="SignalP"/>
    </source>
</evidence>
<sequence>MNSFLFNRHQRRGLLVHCAIVFLMLLPVASSAQKATPAVNEVIHHVVLQLPPGPDNPRNSEGSFVTLKDGRILFVYSHYTGNNSGDHAPAYLAGRYSSDGGKTWTAQDVKIIDREGGMNVMSVSLLRLRNGTIALFYLRKNSTVDCIPVVRFSNDEAKTWSAPVDCITDQQGYFVLNNDRVIQLSDGRLLLAVAKHSSPADTKWQEKGALFAYYSDDNGKTWTAGKQVPTPATIITQEPGLVALKDGRILMYIRASGGSQYASYSKDRGATWSDALPFTLKSPIAPATIERIPSTGDLLAVWNNNDGSIATIKGKRTPLTVAISKDDGISWIHIKNLEADPDGWYCYTAIHFYKNSVLLSYCAGSQQAKTYLSVTDISRIVLTDLYK</sequence>
<feature type="chain" id="PRO_5004788308" evidence="1">
    <location>
        <begin position="35"/>
        <end position="387"/>
    </location>
</feature>
<dbReference type="Gene3D" id="2.120.10.10">
    <property type="match status" value="1"/>
</dbReference>
<keyword evidence="4" id="KW-1185">Reference proteome</keyword>
<feature type="domain" description="Sialidase" evidence="2">
    <location>
        <begin position="98"/>
        <end position="350"/>
    </location>
</feature>
<organism evidence="3 4">
    <name type="scientific">Niabella soli DSM 19437</name>
    <dbReference type="NCBI Taxonomy" id="929713"/>
    <lineage>
        <taxon>Bacteria</taxon>
        <taxon>Pseudomonadati</taxon>
        <taxon>Bacteroidota</taxon>
        <taxon>Chitinophagia</taxon>
        <taxon>Chitinophagales</taxon>
        <taxon>Chitinophagaceae</taxon>
        <taxon>Niabella</taxon>
    </lineage>
</organism>
<proteinExistence type="predicted"/>
<dbReference type="STRING" id="929713.NIASO_04220"/>
<dbReference type="AlphaFoldDB" id="W0EYG3"/>
<evidence type="ECO:0000259" key="2">
    <source>
        <dbReference type="Pfam" id="PF13088"/>
    </source>
</evidence>
<dbReference type="InterPro" id="IPR036278">
    <property type="entry name" value="Sialidase_sf"/>
</dbReference>
<dbReference type="EMBL" id="CP007035">
    <property type="protein sequence ID" value="AHF14608.1"/>
    <property type="molecule type" value="Genomic_DNA"/>
</dbReference>